<proteinExistence type="predicted"/>
<organism evidence="2 3">
    <name type="scientific">Pochonia chlamydosporia 170</name>
    <dbReference type="NCBI Taxonomy" id="1380566"/>
    <lineage>
        <taxon>Eukaryota</taxon>
        <taxon>Fungi</taxon>
        <taxon>Dikarya</taxon>
        <taxon>Ascomycota</taxon>
        <taxon>Pezizomycotina</taxon>
        <taxon>Sordariomycetes</taxon>
        <taxon>Hypocreomycetidae</taxon>
        <taxon>Hypocreales</taxon>
        <taxon>Clavicipitaceae</taxon>
        <taxon>Pochonia</taxon>
    </lineage>
</organism>
<reference evidence="2 3" key="1">
    <citation type="journal article" date="2016" name="PLoS Pathog.">
        <title>Biosynthesis of antibiotic leucinostatins in bio-control fungus Purpureocillium lilacinum and their inhibition on phytophthora revealed by genome mining.</title>
        <authorList>
            <person name="Wang G."/>
            <person name="Liu Z."/>
            <person name="Lin R."/>
            <person name="Li E."/>
            <person name="Mao Z."/>
            <person name="Ling J."/>
            <person name="Yang Y."/>
            <person name="Yin W.B."/>
            <person name="Xie B."/>
        </authorList>
    </citation>
    <scope>NUCLEOTIDE SEQUENCE [LARGE SCALE GENOMIC DNA]</scope>
    <source>
        <strain evidence="2">170</strain>
    </source>
</reference>
<evidence type="ECO:0000313" key="3">
    <source>
        <dbReference type="Proteomes" id="UP000078397"/>
    </source>
</evidence>
<dbReference type="EMBL" id="LSBJ02000005">
    <property type="protein sequence ID" value="OAQ64909.1"/>
    <property type="molecule type" value="Genomic_DNA"/>
</dbReference>
<protein>
    <recommendedName>
        <fullName evidence="4">BZIP domain-containing protein</fullName>
    </recommendedName>
</protein>
<dbReference type="GeneID" id="28858022"/>
<evidence type="ECO:0008006" key="4">
    <source>
        <dbReference type="Google" id="ProtNLM"/>
    </source>
</evidence>
<feature type="region of interest" description="Disordered" evidence="1">
    <location>
        <begin position="1"/>
        <end position="61"/>
    </location>
</feature>
<evidence type="ECO:0000313" key="2">
    <source>
        <dbReference type="EMBL" id="OAQ64909.1"/>
    </source>
</evidence>
<evidence type="ECO:0000256" key="1">
    <source>
        <dbReference type="SAM" id="MobiDB-lite"/>
    </source>
</evidence>
<sequence length="172" mass="19624">MENRPYTGKGQVVQTLRPVMEPSPTPPSPPSNRRGRPRVETRSKAEEHRRNQLREAQKRYQTKRDIKLGSLEKENAKLRRKLRVLSMLLREFASQVSQLDEYRGIPQLEFLLSGAKSQVRQVVALDEQPEADKSVVEILSCRSAPTPPVGTARPAPFDVLQAWGLQEIHYDC</sequence>
<accession>A0A179FIQ0</accession>
<feature type="compositionally biased region" description="Pro residues" evidence="1">
    <location>
        <begin position="21"/>
        <end position="30"/>
    </location>
</feature>
<keyword evidence="3" id="KW-1185">Reference proteome</keyword>
<feature type="compositionally biased region" description="Basic and acidic residues" evidence="1">
    <location>
        <begin position="37"/>
        <end position="61"/>
    </location>
</feature>
<dbReference type="KEGG" id="pchm:VFPPC_16275"/>
<dbReference type="AlphaFoldDB" id="A0A179FIQ0"/>
<dbReference type="Proteomes" id="UP000078397">
    <property type="component" value="Unassembled WGS sequence"/>
</dbReference>
<dbReference type="RefSeq" id="XP_018142223.1">
    <property type="nucleotide sequence ID" value="XM_018294028.1"/>
</dbReference>
<comment type="caution">
    <text evidence="2">The sequence shown here is derived from an EMBL/GenBank/DDBJ whole genome shotgun (WGS) entry which is preliminary data.</text>
</comment>
<gene>
    <name evidence="2" type="ORF">VFPPC_16275</name>
</gene>
<name>A0A179FIQ0_METCM</name>